<comment type="caution">
    <text evidence="2">The sequence shown here is derived from an EMBL/GenBank/DDBJ whole genome shotgun (WGS) entry which is preliminary data.</text>
</comment>
<name>A0AA42Q9F5_9BURK</name>
<evidence type="ECO:0000256" key="1">
    <source>
        <dbReference type="SAM" id="Phobius"/>
    </source>
</evidence>
<keyword evidence="1" id="KW-0472">Membrane</keyword>
<feature type="transmembrane region" description="Helical" evidence="1">
    <location>
        <begin position="9"/>
        <end position="28"/>
    </location>
</feature>
<keyword evidence="1" id="KW-1133">Transmembrane helix</keyword>
<reference evidence="2" key="1">
    <citation type="submission" date="2022-09" db="EMBL/GenBank/DDBJ databases">
        <title>Intensive care unit water sources are persistently colonized with multi-drug resistant bacteria and are the site of extensive horizontal gene transfer of antibiotic resistance genes.</title>
        <authorList>
            <person name="Diorio-Toth L."/>
        </authorList>
    </citation>
    <scope>NUCLEOTIDE SEQUENCE</scope>
    <source>
        <strain evidence="2">GD03832</strain>
    </source>
</reference>
<evidence type="ECO:0000313" key="3">
    <source>
        <dbReference type="Proteomes" id="UP001161065"/>
    </source>
</evidence>
<accession>A0AA42Q9F5</accession>
<proteinExistence type="predicted"/>
<dbReference type="RefSeq" id="WP_280009493.1">
    <property type="nucleotide sequence ID" value="NZ_JAOCEK010000032.1"/>
</dbReference>
<organism evidence="2 3">
    <name type="scientific">Comamonas thiooxydans</name>
    <dbReference type="NCBI Taxonomy" id="363952"/>
    <lineage>
        <taxon>Bacteria</taxon>
        <taxon>Pseudomonadati</taxon>
        <taxon>Pseudomonadota</taxon>
        <taxon>Betaproteobacteria</taxon>
        <taxon>Burkholderiales</taxon>
        <taxon>Comamonadaceae</taxon>
        <taxon>Comamonas</taxon>
    </lineage>
</organism>
<dbReference type="AlphaFoldDB" id="A0AA42Q9F5"/>
<evidence type="ECO:0000313" key="2">
    <source>
        <dbReference type="EMBL" id="MDH1337148.1"/>
    </source>
</evidence>
<dbReference type="EMBL" id="JAOCEK010000032">
    <property type="protein sequence ID" value="MDH1337148.1"/>
    <property type="molecule type" value="Genomic_DNA"/>
</dbReference>
<keyword evidence="1" id="KW-0812">Transmembrane</keyword>
<gene>
    <name evidence="2" type="ORF">N5D63_23655</name>
</gene>
<sequence>MIHHLLDLHLLRALALVLLASGSVMHFGHLMLCHRCTRDAAPLLIYVDALFLGLVNLGKIELDGMTKVIALWRQGWWPDQGCRLLGMGLVFDSVQRYPAARCHLGADKDHQDCHPYGR</sequence>
<dbReference type="Proteomes" id="UP001161065">
    <property type="component" value="Unassembled WGS sequence"/>
</dbReference>
<protein>
    <submittedName>
        <fullName evidence="2">Uncharacterized protein</fullName>
    </submittedName>
</protein>